<sequence>MSTKQLAGGDERIVRRYEYDDSWVLAADVGLASEDVDVDVVGTTAIVVAETGDEVSEAEFELPGSEASVATNNGVLTITVEK</sequence>
<dbReference type="CDD" id="cd06464">
    <property type="entry name" value="ACD_sHsps-like"/>
    <property type="match status" value="1"/>
</dbReference>
<reference evidence="1 4" key="2">
    <citation type="journal article" date="2019" name="Nat. Commun.">
        <title>A new type of DNA phosphorothioation-based antiviral system in archaea.</title>
        <authorList>
            <person name="Xiong L."/>
            <person name="Liu S."/>
            <person name="Chen S."/>
            <person name="Xiao Y."/>
            <person name="Zhu B."/>
            <person name="Gao Y."/>
            <person name="Zhang Y."/>
            <person name="Chen B."/>
            <person name="Luo J."/>
            <person name="Deng Z."/>
            <person name="Chen X."/>
            <person name="Wang L."/>
            <person name="Chen S."/>
        </authorList>
    </citation>
    <scope>NUCLEOTIDE SEQUENCE [LARGE SCALE GENOMIC DNA]</scope>
    <source>
        <strain evidence="1 4">CGMCC 1.10331</strain>
    </source>
</reference>
<dbReference type="RefSeq" id="WP_103990243.1">
    <property type="nucleotide sequence ID" value="NZ_CP031311.1"/>
</dbReference>
<dbReference type="EMBL" id="FNVN01000001">
    <property type="protein sequence ID" value="SEF69564.1"/>
    <property type="molecule type" value="Genomic_DNA"/>
</dbReference>
<reference evidence="2 3" key="1">
    <citation type="submission" date="2016-10" db="EMBL/GenBank/DDBJ databases">
        <authorList>
            <person name="de Groot N.N."/>
        </authorList>
    </citation>
    <scope>NUCLEOTIDE SEQUENCE [LARGE SCALE GENOMIC DNA]</scope>
    <source>
        <strain evidence="2 3">CGMCC 1.10331</strain>
    </source>
</reference>
<keyword evidence="3" id="KW-1185">Reference proteome</keyword>
<evidence type="ECO:0000313" key="4">
    <source>
        <dbReference type="Proteomes" id="UP000296733"/>
    </source>
</evidence>
<dbReference type="OrthoDB" id="304071at2157"/>
<dbReference type="InterPro" id="IPR055551">
    <property type="entry name" value="DUF7127"/>
</dbReference>
<dbReference type="EMBL" id="CP031311">
    <property type="protein sequence ID" value="QCC47154.1"/>
    <property type="molecule type" value="Genomic_DNA"/>
</dbReference>
<dbReference type="KEGG" id="hlm:DV707_05410"/>
<dbReference type="AlphaFoldDB" id="A0A1H5U3B0"/>
<dbReference type="InterPro" id="IPR008978">
    <property type="entry name" value="HSP20-like_chaperone"/>
</dbReference>
<protein>
    <submittedName>
        <fullName evidence="1">Hsp20/alpha crystallin family protein</fullName>
    </submittedName>
</protein>
<organism evidence="2 3">
    <name type="scientific">Halobellus limi</name>
    <dbReference type="NCBI Taxonomy" id="699433"/>
    <lineage>
        <taxon>Archaea</taxon>
        <taxon>Methanobacteriati</taxon>
        <taxon>Methanobacteriota</taxon>
        <taxon>Stenosarchaea group</taxon>
        <taxon>Halobacteria</taxon>
        <taxon>Halobacteriales</taxon>
        <taxon>Haloferacaceae</taxon>
        <taxon>Halobellus</taxon>
    </lineage>
</organism>
<proteinExistence type="predicted"/>
<name>A0A1H5U3B0_9EURY</name>
<evidence type="ECO:0000313" key="2">
    <source>
        <dbReference type="EMBL" id="SEF69564.1"/>
    </source>
</evidence>
<dbReference type="SUPFAM" id="SSF49764">
    <property type="entry name" value="HSP20-like chaperones"/>
    <property type="match status" value="1"/>
</dbReference>
<evidence type="ECO:0000313" key="3">
    <source>
        <dbReference type="Proteomes" id="UP000236740"/>
    </source>
</evidence>
<dbReference type="GeneID" id="39857503"/>
<gene>
    <name evidence="1" type="ORF">DV707_05410</name>
    <name evidence="2" type="ORF">SAMN04488133_0469</name>
</gene>
<evidence type="ECO:0000313" key="1">
    <source>
        <dbReference type="EMBL" id="QCC47154.1"/>
    </source>
</evidence>
<dbReference type="Pfam" id="PF23444">
    <property type="entry name" value="DUF7127"/>
    <property type="match status" value="1"/>
</dbReference>
<accession>A0A1H5U3B0</accession>
<dbReference type="Proteomes" id="UP000296733">
    <property type="component" value="Chromosome"/>
</dbReference>
<dbReference type="Proteomes" id="UP000236740">
    <property type="component" value="Unassembled WGS sequence"/>
</dbReference>